<dbReference type="InterPro" id="IPR013087">
    <property type="entry name" value="Znf_C2H2_type"/>
</dbReference>
<protein>
    <recommendedName>
        <fullName evidence="2">C2H2-type domain-containing protein</fullName>
    </recommendedName>
</protein>
<keyword evidence="1" id="KW-0863">Zinc-finger</keyword>
<dbReference type="Gene3D" id="3.30.160.60">
    <property type="entry name" value="Classic Zinc Finger"/>
    <property type="match status" value="1"/>
</dbReference>
<accession>A0A0C9ZTM7</accession>
<dbReference type="OrthoDB" id="2647604at2759"/>
<name>A0A0C9ZTM7_9AGAM</name>
<keyword evidence="1" id="KW-0862">Zinc</keyword>
<feature type="non-terminal residue" evidence="3">
    <location>
        <position position="86"/>
    </location>
</feature>
<feature type="non-terminal residue" evidence="3">
    <location>
        <position position="1"/>
    </location>
</feature>
<dbReference type="HOGENOM" id="CLU_126337_0_1_1"/>
<dbReference type="PROSITE" id="PS50157">
    <property type="entry name" value="ZINC_FINGER_C2H2_2"/>
    <property type="match status" value="1"/>
</dbReference>
<reference evidence="4" key="2">
    <citation type="submission" date="2015-01" db="EMBL/GenBank/DDBJ databases">
        <title>Evolutionary Origins and Diversification of the Mycorrhizal Mutualists.</title>
        <authorList>
            <consortium name="DOE Joint Genome Institute"/>
            <consortium name="Mycorrhizal Genomics Consortium"/>
            <person name="Kohler A."/>
            <person name="Kuo A."/>
            <person name="Nagy L.G."/>
            <person name="Floudas D."/>
            <person name="Copeland A."/>
            <person name="Barry K.W."/>
            <person name="Cichocki N."/>
            <person name="Veneault-Fourrey C."/>
            <person name="LaButti K."/>
            <person name="Lindquist E.A."/>
            <person name="Lipzen A."/>
            <person name="Lundell T."/>
            <person name="Morin E."/>
            <person name="Murat C."/>
            <person name="Riley R."/>
            <person name="Ohm R."/>
            <person name="Sun H."/>
            <person name="Tunlid A."/>
            <person name="Henrissat B."/>
            <person name="Grigoriev I.V."/>
            <person name="Hibbett D.S."/>
            <person name="Martin F."/>
        </authorList>
    </citation>
    <scope>NUCLEOTIDE SEQUENCE [LARGE SCALE GENOMIC DNA]</scope>
    <source>
        <strain evidence="4">UH-Slu-Lm8-n1</strain>
    </source>
</reference>
<organism evidence="3 4">
    <name type="scientific">Suillus luteus UH-Slu-Lm8-n1</name>
    <dbReference type="NCBI Taxonomy" id="930992"/>
    <lineage>
        <taxon>Eukaryota</taxon>
        <taxon>Fungi</taxon>
        <taxon>Dikarya</taxon>
        <taxon>Basidiomycota</taxon>
        <taxon>Agaricomycotina</taxon>
        <taxon>Agaricomycetes</taxon>
        <taxon>Agaricomycetidae</taxon>
        <taxon>Boletales</taxon>
        <taxon>Suillineae</taxon>
        <taxon>Suillaceae</taxon>
        <taxon>Suillus</taxon>
    </lineage>
</organism>
<dbReference type="GO" id="GO:0008270">
    <property type="term" value="F:zinc ion binding"/>
    <property type="evidence" value="ECO:0007669"/>
    <property type="project" value="UniProtKB-KW"/>
</dbReference>
<keyword evidence="4" id="KW-1185">Reference proteome</keyword>
<dbReference type="Proteomes" id="UP000054485">
    <property type="component" value="Unassembled WGS sequence"/>
</dbReference>
<keyword evidence="1" id="KW-0479">Metal-binding</keyword>
<evidence type="ECO:0000259" key="2">
    <source>
        <dbReference type="PROSITE" id="PS50157"/>
    </source>
</evidence>
<proteinExistence type="predicted"/>
<dbReference type="AlphaFoldDB" id="A0A0C9ZTM7"/>
<evidence type="ECO:0000313" key="4">
    <source>
        <dbReference type="Proteomes" id="UP000054485"/>
    </source>
</evidence>
<evidence type="ECO:0000313" key="3">
    <source>
        <dbReference type="EMBL" id="KIK41285.1"/>
    </source>
</evidence>
<dbReference type="InParanoid" id="A0A0C9ZTM7"/>
<sequence length="86" mass="10016">CLWVGADGLHCDDLIRCYDLDTHLRQVHGVHGSDKDRMLCRWRSCNKELNKENFVRHIEEIHMGIVHTCTACGATFSRKDTLIKHR</sequence>
<evidence type="ECO:0000256" key="1">
    <source>
        <dbReference type="PROSITE-ProRule" id="PRU00042"/>
    </source>
</evidence>
<reference evidence="3 4" key="1">
    <citation type="submission" date="2014-04" db="EMBL/GenBank/DDBJ databases">
        <authorList>
            <consortium name="DOE Joint Genome Institute"/>
            <person name="Kuo A."/>
            <person name="Ruytinx J."/>
            <person name="Rineau F."/>
            <person name="Colpaert J."/>
            <person name="Kohler A."/>
            <person name="Nagy L.G."/>
            <person name="Floudas D."/>
            <person name="Copeland A."/>
            <person name="Barry K.W."/>
            <person name="Cichocki N."/>
            <person name="Veneault-Fourrey C."/>
            <person name="LaButti K."/>
            <person name="Lindquist E.A."/>
            <person name="Lipzen A."/>
            <person name="Lundell T."/>
            <person name="Morin E."/>
            <person name="Murat C."/>
            <person name="Sun H."/>
            <person name="Tunlid A."/>
            <person name="Henrissat B."/>
            <person name="Grigoriev I.V."/>
            <person name="Hibbett D.S."/>
            <person name="Martin F."/>
            <person name="Nordberg H.P."/>
            <person name="Cantor M.N."/>
            <person name="Hua S.X."/>
        </authorList>
    </citation>
    <scope>NUCLEOTIDE SEQUENCE [LARGE SCALE GENOMIC DNA]</scope>
    <source>
        <strain evidence="3 4">UH-Slu-Lm8-n1</strain>
    </source>
</reference>
<feature type="domain" description="C2H2-type" evidence="2">
    <location>
        <begin position="67"/>
        <end position="86"/>
    </location>
</feature>
<dbReference type="EMBL" id="KN835273">
    <property type="protein sequence ID" value="KIK41285.1"/>
    <property type="molecule type" value="Genomic_DNA"/>
</dbReference>
<gene>
    <name evidence="3" type="ORF">CY34DRAFT_29177</name>
</gene>
<dbReference type="STRING" id="930992.A0A0C9ZTM7"/>